<keyword evidence="2 4" id="KW-0238">DNA-binding</keyword>
<dbReference type="RefSeq" id="WP_163606846.1">
    <property type="nucleotide sequence ID" value="NZ_JAABOO010000002.1"/>
</dbReference>
<evidence type="ECO:0000256" key="3">
    <source>
        <dbReference type="ARBA" id="ARBA00023163"/>
    </source>
</evidence>
<evidence type="ECO:0000259" key="5">
    <source>
        <dbReference type="PROSITE" id="PS50977"/>
    </source>
</evidence>
<dbReference type="PANTHER" id="PTHR47506:SF6">
    <property type="entry name" value="HTH-TYPE TRANSCRIPTIONAL REPRESSOR NEMR"/>
    <property type="match status" value="1"/>
</dbReference>
<accession>A0A6P0UTI7</accession>
<keyword evidence="1" id="KW-0805">Transcription regulation</keyword>
<dbReference type="SUPFAM" id="SSF48498">
    <property type="entry name" value="Tetracyclin repressor-like, C-terminal domain"/>
    <property type="match status" value="1"/>
</dbReference>
<comment type="caution">
    <text evidence="6">The sequence shown here is derived from an EMBL/GenBank/DDBJ whole genome shotgun (WGS) entry which is preliminary data.</text>
</comment>
<evidence type="ECO:0000256" key="4">
    <source>
        <dbReference type="PROSITE-ProRule" id="PRU00335"/>
    </source>
</evidence>
<proteinExistence type="predicted"/>
<sequence>MGYKYQKKDILKIGYDTIRKNGYHNVGINTILQNANIPKGSFYNFFASKEDFAQQVLQFYGENSGKFISEMLSDKRHSPYNRLKNLYRELISQNEEDQYASGCILNNMANEIGGLNKPLSTVIDKIFMNWMYLLADCIKEGQLLGEIRDDHSALELAEYIHTGIYGAYSRMKMTHDRLYLDNWFKMTFEFISS</sequence>
<protein>
    <submittedName>
        <fullName evidence="6">TetR family transcriptional regulator</fullName>
    </submittedName>
</protein>
<dbReference type="EMBL" id="JAABOO010000002">
    <property type="protein sequence ID" value="NER13736.1"/>
    <property type="molecule type" value="Genomic_DNA"/>
</dbReference>
<keyword evidence="7" id="KW-1185">Reference proteome</keyword>
<dbReference type="InterPro" id="IPR009057">
    <property type="entry name" value="Homeodomain-like_sf"/>
</dbReference>
<dbReference type="InterPro" id="IPR011075">
    <property type="entry name" value="TetR_C"/>
</dbReference>
<dbReference type="GO" id="GO:0003677">
    <property type="term" value="F:DNA binding"/>
    <property type="evidence" value="ECO:0007669"/>
    <property type="project" value="UniProtKB-UniRule"/>
</dbReference>
<dbReference type="InterPro" id="IPR036271">
    <property type="entry name" value="Tet_transcr_reg_TetR-rel_C_sf"/>
</dbReference>
<evidence type="ECO:0000313" key="7">
    <source>
        <dbReference type="Proteomes" id="UP000468581"/>
    </source>
</evidence>
<evidence type="ECO:0000256" key="2">
    <source>
        <dbReference type="ARBA" id="ARBA00023125"/>
    </source>
</evidence>
<dbReference type="Proteomes" id="UP000468581">
    <property type="component" value="Unassembled WGS sequence"/>
</dbReference>
<name>A0A6P0UTI7_9FLAO</name>
<feature type="domain" description="HTH tetR-type" evidence="5">
    <location>
        <begin position="4"/>
        <end position="64"/>
    </location>
</feature>
<evidence type="ECO:0000256" key="1">
    <source>
        <dbReference type="ARBA" id="ARBA00023015"/>
    </source>
</evidence>
<organism evidence="6 7">
    <name type="scientific">Leptobacterium flavescens</name>
    <dbReference type="NCBI Taxonomy" id="472055"/>
    <lineage>
        <taxon>Bacteria</taxon>
        <taxon>Pseudomonadati</taxon>
        <taxon>Bacteroidota</taxon>
        <taxon>Flavobacteriia</taxon>
        <taxon>Flavobacteriales</taxon>
        <taxon>Flavobacteriaceae</taxon>
        <taxon>Leptobacterium</taxon>
    </lineage>
</organism>
<dbReference type="AlphaFoldDB" id="A0A6P0UTI7"/>
<dbReference type="PANTHER" id="PTHR47506">
    <property type="entry name" value="TRANSCRIPTIONAL REGULATORY PROTEIN"/>
    <property type="match status" value="1"/>
</dbReference>
<dbReference type="Pfam" id="PF00440">
    <property type="entry name" value="TetR_N"/>
    <property type="match status" value="1"/>
</dbReference>
<evidence type="ECO:0000313" key="6">
    <source>
        <dbReference type="EMBL" id="NER13736.1"/>
    </source>
</evidence>
<gene>
    <name evidence="6" type="ORF">GWK08_09820</name>
</gene>
<dbReference type="SUPFAM" id="SSF46689">
    <property type="entry name" value="Homeodomain-like"/>
    <property type="match status" value="1"/>
</dbReference>
<keyword evidence="3" id="KW-0804">Transcription</keyword>
<reference evidence="6 7" key="1">
    <citation type="submission" date="2020-01" db="EMBL/GenBank/DDBJ databases">
        <title>Leptobacterium flavescens.</title>
        <authorList>
            <person name="Wang G."/>
        </authorList>
    </citation>
    <scope>NUCLEOTIDE SEQUENCE [LARGE SCALE GENOMIC DNA]</scope>
    <source>
        <strain evidence="6 7">KCTC 22160</strain>
    </source>
</reference>
<dbReference type="Pfam" id="PF16925">
    <property type="entry name" value="TetR_C_13"/>
    <property type="match status" value="1"/>
</dbReference>
<feature type="DNA-binding region" description="H-T-H motif" evidence="4">
    <location>
        <begin position="27"/>
        <end position="46"/>
    </location>
</feature>
<dbReference type="Gene3D" id="1.10.357.10">
    <property type="entry name" value="Tetracycline Repressor, domain 2"/>
    <property type="match status" value="1"/>
</dbReference>
<dbReference type="InterPro" id="IPR001647">
    <property type="entry name" value="HTH_TetR"/>
</dbReference>
<dbReference type="PROSITE" id="PS50977">
    <property type="entry name" value="HTH_TETR_2"/>
    <property type="match status" value="1"/>
</dbReference>